<dbReference type="Gene3D" id="3.30.70.270">
    <property type="match status" value="2"/>
</dbReference>
<feature type="compositionally biased region" description="Acidic residues" evidence="18">
    <location>
        <begin position="31"/>
        <end position="66"/>
    </location>
</feature>
<dbReference type="Proteomes" id="UP001151760">
    <property type="component" value="Unassembled WGS sequence"/>
</dbReference>
<feature type="region of interest" description="Disordered" evidence="18">
    <location>
        <begin position="435"/>
        <end position="473"/>
    </location>
</feature>
<dbReference type="Pfam" id="PF00078">
    <property type="entry name" value="RVT_1"/>
    <property type="match status" value="1"/>
</dbReference>
<dbReference type="Pfam" id="PF17921">
    <property type="entry name" value="Integrase_H2C2"/>
    <property type="match status" value="1"/>
</dbReference>
<evidence type="ECO:0000256" key="17">
    <source>
        <dbReference type="SAM" id="Coils"/>
    </source>
</evidence>
<keyword evidence="15" id="KW-0233">DNA recombination</keyword>
<accession>A0ABQ5GWX8</accession>
<feature type="region of interest" description="Disordered" evidence="18">
    <location>
        <begin position="1"/>
        <end position="106"/>
    </location>
</feature>
<evidence type="ECO:0000256" key="6">
    <source>
        <dbReference type="ARBA" id="ARBA00022723"/>
    </source>
</evidence>
<keyword evidence="5" id="KW-0540">Nuclease</keyword>
<dbReference type="EC" id="2.7.7.49" evidence="1"/>
<evidence type="ECO:0000313" key="20">
    <source>
        <dbReference type="EMBL" id="GJT80150.1"/>
    </source>
</evidence>
<reference evidence="20" key="1">
    <citation type="journal article" date="2022" name="Int. J. Mol. Sci.">
        <title>Draft Genome of Tanacetum Coccineum: Genomic Comparison of Closely Related Tanacetum-Family Plants.</title>
        <authorList>
            <person name="Yamashiro T."/>
            <person name="Shiraishi A."/>
            <person name="Nakayama K."/>
            <person name="Satake H."/>
        </authorList>
    </citation>
    <scope>NUCLEOTIDE SEQUENCE</scope>
</reference>
<evidence type="ECO:0000256" key="11">
    <source>
        <dbReference type="ARBA" id="ARBA00022908"/>
    </source>
</evidence>
<dbReference type="InterPro" id="IPR043502">
    <property type="entry name" value="DNA/RNA_pol_sf"/>
</dbReference>
<keyword evidence="16" id="KW-0862">Zinc</keyword>
<keyword evidence="17" id="KW-0175">Coiled coil</keyword>
<dbReference type="Gene3D" id="3.10.10.10">
    <property type="entry name" value="HIV Type 1 Reverse Transcriptase, subunit A, domain 1"/>
    <property type="match status" value="1"/>
</dbReference>
<dbReference type="Pfam" id="PF17917">
    <property type="entry name" value="RT_RNaseH"/>
    <property type="match status" value="1"/>
</dbReference>
<dbReference type="InterPro" id="IPR041588">
    <property type="entry name" value="Integrase_H2C2"/>
</dbReference>
<protein>
    <recommendedName>
        <fullName evidence="1">RNA-directed DNA polymerase</fullName>
        <ecNumber evidence="1">2.7.7.49</ecNumber>
    </recommendedName>
</protein>
<dbReference type="Gene3D" id="1.10.340.70">
    <property type="match status" value="1"/>
</dbReference>
<feature type="compositionally biased region" description="Polar residues" evidence="18">
    <location>
        <begin position="459"/>
        <end position="468"/>
    </location>
</feature>
<evidence type="ECO:0000256" key="18">
    <source>
        <dbReference type="SAM" id="MobiDB-lite"/>
    </source>
</evidence>
<keyword evidence="6" id="KW-0479">Metal-binding</keyword>
<evidence type="ECO:0000256" key="3">
    <source>
        <dbReference type="ARBA" id="ARBA00022679"/>
    </source>
</evidence>
<dbReference type="Pfam" id="PF24626">
    <property type="entry name" value="SH3_Tf2-1"/>
    <property type="match status" value="1"/>
</dbReference>
<evidence type="ECO:0000256" key="12">
    <source>
        <dbReference type="ARBA" id="ARBA00022918"/>
    </source>
</evidence>
<keyword evidence="2" id="KW-0645">Protease</keyword>
<dbReference type="SUPFAM" id="SSF56672">
    <property type="entry name" value="DNA/RNA polymerases"/>
    <property type="match status" value="1"/>
</dbReference>
<dbReference type="PROSITE" id="PS50158">
    <property type="entry name" value="ZF_CCHC"/>
    <property type="match status" value="1"/>
</dbReference>
<gene>
    <name evidence="20" type="ORF">Tco_1054492</name>
</gene>
<evidence type="ECO:0000256" key="16">
    <source>
        <dbReference type="PROSITE-ProRule" id="PRU00047"/>
    </source>
</evidence>
<name>A0ABQ5GWX8_9ASTR</name>
<dbReference type="InterPro" id="IPR056924">
    <property type="entry name" value="SH3_Tf2-1"/>
</dbReference>
<dbReference type="CDD" id="cd00303">
    <property type="entry name" value="retropepsin_like"/>
    <property type="match status" value="1"/>
</dbReference>
<evidence type="ECO:0000256" key="10">
    <source>
        <dbReference type="ARBA" id="ARBA00022842"/>
    </source>
</evidence>
<keyword evidence="3" id="KW-0808">Transferase</keyword>
<dbReference type="CDD" id="cd09274">
    <property type="entry name" value="RNase_HI_RT_Ty3"/>
    <property type="match status" value="1"/>
</dbReference>
<dbReference type="InterPro" id="IPR043128">
    <property type="entry name" value="Rev_trsase/Diguanyl_cyclase"/>
</dbReference>
<dbReference type="PANTHER" id="PTHR37984:SF5">
    <property type="entry name" value="PROTEIN NYNRIN-LIKE"/>
    <property type="match status" value="1"/>
</dbReference>
<keyword evidence="4" id="KW-0548">Nucleotidyltransferase</keyword>
<dbReference type="InterPro" id="IPR005162">
    <property type="entry name" value="Retrotrans_gag_dom"/>
</dbReference>
<organism evidence="20 21">
    <name type="scientific">Tanacetum coccineum</name>
    <dbReference type="NCBI Taxonomy" id="301880"/>
    <lineage>
        <taxon>Eukaryota</taxon>
        <taxon>Viridiplantae</taxon>
        <taxon>Streptophyta</taxon>
        <taxon>Embryophyta</taxon>
        <taxon>Tracheophyta</taxon>
        <taxon>Spermatophyta</taxon>
        <taxon>Magnoliopsida</taxon>
        <taxon>eudicotyledons</taxon>
        <taxon>Gunneridae</taxon>
        <taxon>Pentapetalae</taxon>
        <taxon>asterids</taxon>
        <taxon>campanulids</taxon>
        <taxon>Asterales</taxon>
        <taxon>Asteraceae</taxon>
        <taxon>Asteroideae</taxon>
        <taxon>Anthemideae</taxon>
        <taxon>Anthemidinae</taxon>
        <taxon>Tanacetum</taxon>
    </lineage>
</organism>
<dbReference type="InterPro" id="IPR050951">
    <property type="entry name" value="Retrovirus_Pol_polyprotein"/>
</dbReference>
<evidence type="ECO:0000256" key="1">
    <source>
        <dbReference type="ARBA" id="ARBA00012493"/>
    </source>
</evidence>
<dbReference type="InterPro" id="IPR041373">
    <property type="entry name" value="RT_RNaseH"/>
</dbReference>
<proteinExistence type="predicted"/>
<dbReference type="Pfam" id="PF08284">
    <property type="entry name" value="RVP_2"/>
    <property type="match status" value="1"/>
</dbReference>
<dbReference type="Gene3D" id="3.30.420.10">
    <property type="entry name" value="Ribonuclease H-like superfamily/Ribonuclease H"/>
    <property type="match status" value="1"/>
</dbReference>
<evidence type="ECO:0000256" key="14">
    <source>
        <dbReference type="ARBA" id="ARBA00023125"/>
    </source>
</evidence>
<dbReference type="Pfam" id="PF03732">
    <property type="entry name" value="Retrotrans_gag"/>
    <property type="match status" value="1"/>
</dbReference>
<keyword evidence="10" id="KW-0460">Magnesium</keyword>
<evidence type="ECO:0000256" key="9">
    <source>
        <dbReference type="ARBA" id="ARBA00022801"/>
    </source>
</evidence>
<keyword evidence="13" id="KW-0239">DNA-directed DNA polymerase</keyword>
<evidence type="ECO:0000256" key="15">
    <source>
        <dbReference type="ARBA" id="ARBA00023172"/>
    </source>
</evidence>
<dbReference type="InterPro" id="IPR021109">
    <property type="entry name" value="Peptidase_aspartic_dom_sf"/>
</dbReference>
<dbReference type="CDD" id="cd01647">
    <property type="entry name" value="RT_LTR"/>
    <property type="match status" value="1"/>
</dbReference>
<evidence type="ECO:0000256" key="2">
    <source>
        <dbReference type="ARBA" id="ARBA00022670"/>
    </source>
</evidence>
<dbReference type="EMBL" id="BQNB010018964">
    <property type="protein sequence ID" value="GJT80150.1"/>
    <property type="molecule type" value="Genomic_DNA"/>
</dbReference>
<reference evidence="20" key="2">
    <citation type="submission" date="2022-01" db="EMBL/GenBank/DDBJ databases">
        <authorList>
            <person name="Yamashiro T."/>
            <person name="Shiraishi A."/>
            <person name="Satake H."/>
            <person name="Nakayama K."/>
        </authorList>
    </citation>
    <scope>NUCLEOTIDE SEQUENCE</scope>
</reference>
<dbReference type="GO" id="GO:0003964">
    <property type="term" value="F:RNA-directed DNA polymerase activity"/>
    <property type="evidence" value="ECO:0007669"/>
    <property type="project" value="UniProtKB-KW"/>
</dbReference>
<keyword evidence="16" id="KW-0863">Zinc-finger</keyword>
<sequence length="1578" mass="181306">MVNVIPPNHLDDVPVVEPNQHDDVPVVPEPIIEDEDEDPEEDEFEKEEDPQEEEDDMEVDIEEDENEPKLTYPYEEVDPLNPPPSASESEPDDEFEVENPIEHKDETVPVSVYEVGESSIAAIPLKDGDSLLPGFMRRDIDSLFMRSSVEQGMAAKEKLVEKLGNTEDRVECRKLKRELDEARLSNTLLRMQNERVERDLYLTRVRAHEFYQEMIRRGFMFEERPNEAINVPIKDEKSPLSKPRGSPHDSQANVRKDASGSGPVRGRDTAPTVREWFEKTERVFEISECEEGKKVKFAAATLEGPTLTWWKTKVATMGLETVNQMPWTEMKQLMTAEFCPIEEVQRMEHELWNLKVKEYDVVAYTQRFNELALMCPRMVEPERVKVDAYIRGLTDNIKGEVTSSKPANLNEAVRMAHKLMEQKSQARDARILEGKKRKWENLQGGNSSGKGNQRDNSRHALQSSQKQGNARAMVTAPTDGKLPLYCKEKSVATGANAQPVWTCYDCGEQGHTRNRCPKRIKQEEVGEVRGRAYAIKDAELQGPNVVTGTFLLNNQYASVLFNLGSDRSFVYTRFSSMLNIDPVKIGASYEVELADGRIASTNTILKGCTLSLVKHVFEIDLIPIELGTFDVIIGMDWLVKHDVCFRLFLWQEKLFVYICVRIPYGNKMLIVEGDKGVSRLKVISCIKALPRAAPVARAPYRLAPSEMKELSVQLQELLEKGFIRPSSSPWGAPVLFVKKKDGSFRMCIDYRELNKLTVKNRYPLPRIDDLFDQLQGSSVYSKIDLRSGYHQLRIKEEDILITAFRTRYGHFEFQVMPFGLTNAPADEEEHGKHLKIVPELLRKERLYAKFSKCDFWLDSVQFLGHVIDCSGVHVDPAKIEAIKEEEEAFQTLKKKLCSAPILALPEGTKDFVVYCDASLKGYGAVLMQREKVIAYASRQLKVHEENYTTHDLELGAVVFALRLWRYYLYGTKGVVYTDHKSLQYILNQKELNLRQRRWIELLSDYDCEIRYHPVKANVVADALSRKERIKPLRVRALMMTVHNDLPKQIREAQKEAMKKKLKDLVMHESHKSKYSIHPGSDKMYQDLKLLYWWSNMKANIATYVSKCLTCAKVKAEHQKPFGLLQQPEIPVWKWERITMDFVSGFPRTPSGYDTIWVIVDRLTKLAHFLPMKKTDSMEKLTRLYLKEISEVGDSQLTGPELIRDTTEKIVQIKNRLLAARSRQKSYADKRAKPLEFEVGDMVLLKVSPWKGAVRFGKRGKLSPRYIGPFKILARVGPVAYSLELPEELKGIHSTFHVSNLKKCLAEGDVVVPMDEIQLDDKLHMIKELVEVVDREVKRLKQSRIPIVKVRWNSQRVGGVTSLDPEKKYTTSITKTKAARYKIVRIEDMVSTLWSATKVGVSIKKLHGYGHLEEIAVRRADRQVYKFKEGDFVDLVYSPSTCSQEVYSSKHPSLLSQGSPVGEVRRVIYEDLKKQKRVMRADELYKLSDGTLKTVRDELHHRILDFRLGYNKEMSRRKWTAIDKRRSELMVELIDKQMHERRIIRNLERLVGARELELGIQNNDSKPNVGLGPISNLIL</sequence>
<evidence type="ECO:0000313" key="21">
    <source>
        <dbReference type="Proteomes" id="UP001151760"/>
    </source>
</evidence>
<evidence type="ECO:0000256" key="4">
    <source>
        <dbReference type="ARBA" id="ARBA00022695"/>
    </source>
</evidence>
<keyword evidence="9" id="KW-0378">Hydrolase</keyword>
<feature type="region of interest" description="Disordered" evidence="18">
    <location>
        <begin position="230"/>
        <end position="270"/>
    </location>
</feature>
<dbReference type="InterPro" id="IPR036397">
    <property type="entry name" value="RNaseH_sf"/>
</dbReference>
<dbReference type="InterPro" id="IPR012337">
    <property type="entry name" value="RNaseH-like_sf"/>
</dbReference>
<feature type="coiled-coil region" evidence="17">
    <location>
        <begin position="172"/>
        <end position="199"/>
    </location>
</feature>
<feature type="domain" description="CCHC-type" evidence="19">
    <location>
        <begin position="503"/>
        <end position="518"/>
    </location>
</feature>
<keyword evidence="8" id="KW-0255">Endonuclease</keyword>
<dbReference type="PANTHER" id="PTHR37984">
    <property type="entry name" value="PROTEIN CBG26694"/>
    <property type="match status" value="1"/>
</dbReference>
<evidence type="ECO:0000256" key="8">
    <source>
        <dbReference type="ARBA" id="ARBA00022759"/>
    </source>
</evidence>
<evidence type="ECO:0000256" key="13">
    <source>
        <dbReference type="ARBA" id="ARBA00022932"/>
    </source>
</evidence>
<comment type="caution">
    <text evidence="20">The sequence shown here is derived from an EMBL/GenBank/DDBJ whole genome shotgun (WGS) entry which is preliminary data.</text>
</comment>
<keyword evidence="12 20" id="KW-0695">RNA-directed DNA polymerase</keyword>
<dbReference type="Gene3D" id="2.40.70.10">
    <property type="entry name" value="Acid Proteases"/>
    <property type="match status" value="1"/>
</dbReference>
<keyword evidence="7" id="KW-0064">Aspartyl protease</keyword>
<evidence type="ECO:0000256" key="5">
    <source>
        <dbReference type="ARBA" id="ARBA00022722"/>
    </source>
</evidence>
<keyword evidence="14" id="KW-0238">DNA-binding</keyword>
<evidence type="ECO:0000256" key="7">
    <source>
        <dbReference type="ARBA" id="ARBA00022750"/>
    </source>
</evidence>
<keyword evidence="21" id="KW-1185">Reference proteome</keyword>
<evidence type="ECO:0000259" key="19">
    <source>
        <dbReference type="PROSITE" id="PS50158"/>
    </source>
</evidence>
<keyword evidence="11" id="KW-0229">DNA integration</keyword>
<dbReference type="InterPro" id="IPR001878">
    <property type="entry name" value="Znf_CCHC"/>
</dbReference>
<dbReference type="InterPro" id="IPR000477">
    <property type="entry name" value="RT_dom"/>
</dbReference>
<feature type="compositionally biased region" description="Acidic residues" evidence="18">
    <location>
        <begin position="89"/>
        <end position="99"/>
    </location>
</feature>
<dbReference type="SUPFAM" id="SSF53098">
    <property type="entry name" value="Ribonuclease H-like"/>
    <property type="match status" value="1"/>
</dbReference>